<dbReference type="GO" id="GO:0003886">
    <property type="term" value="F:DNA (cytosine-5-)-methyltransferase activity"/>
    <property type="evidence" value="ECO:0007669"/>
    <property type="project" value="UniProtKB-EC"/>
</dbReference>
<evidence type="ECO:0000256" key="2">
    <source>
        <dbReference type="ARBA" id="ARBA00022679"/>
    </source>
</evidence>
<dbReference type="Gene3D" id="3.90.120.10">
    <property type="entry name" value="DNA Methylase, subunit A, domain 2"/>
    <property type="match status" value="1"/>
</dbReference>
<dbReference type="Proteomes" id="UP000254463">
    <property type="component" value="Unassembled WGS sequence"/>
</dbReference>
<keyword evidence="1 6" id="KW-0489">Methyltransferase</keyword>
<comment type="similarity">
    <text evidence="6 7">Belongs to the class I-like SAM-binding methyltransferase superfamily. C5-methyltransferase family.</text>
</comment>
<evidence type="ECO:0000256" key="8">
    <source>
        <dbReference type="RuleBase" id="RU000417"/>
    </source>
</evidence>
<dbReference type="NCBIfam" id="TIGR00675">
    <property type="entry name" value="dcm"/>
    <property type="match status" value="1"/>
</dbReference>
<dbReference type="InterPro" id="IPR050750">
    <property type="entry name" value="C5-MTase"/>
</dbReference>
<evidence type="ECO:0000256" key="3">
    <source>
        <dbReference type="ARBA" id="ARBA00022691"/>
    </source>
</evidence>
<sequence>MAPNLGYFMSTSTNYRTSLRLTNEQYDEISRLCQLDGGKIKMSAWITEAINEKIQRDMENAKAIPDQMNQSGPSFYEFFAGGGMARAGLGEHWNCLFANDFSPMKGHAYRNNWHGGLDLLVEDINKITSKQLPDQADLVWASFPCQDLSLAGGYKGIGGEDDVTQTRSGTFWPFWRLMRSLMTENRAPRIIVLENVYGVLTSNKGKDFASIGTVLSDAGYRFGAMMIDAVHFVPQSRPRVFIVAVHPTVELSQQLVSQTPVTPWHPERMVTAFNGLSAKAQELWLWWNLPLPDKRLITFTDIIDEEPVGVKWDSPEKTKLLLSMMTEANLSKVKAAMKSGLRIVGGLYKRTRKDDNGIKAQRAEVRFDGIAGCLRTPAGGSSRQSILVVEGDQVRSRLISPREAARLMGLPDTYKLPDNYNDAYHIAGDGVVVPVVSHLSRFIFEPILSESYNAVLTQKKVA</sequence>
<dbReference type="InterPro" id="IPR001525">
    <property type="entry name" value="C5_MeTfrase"/>
</dbReference>
<evidence type="ECO:0000256" key="1">
    <source>
        <dbReference type="ARBA" id="ARBA00022603"/>
    </source>
</evidence>
<dbReference type="PRINTS" id="PR00105">
    <property type="entry name" value="C5METTRFRASE"/>
</dbReference>
<dbReference type="PROSITE" id="PS00094">
    <property type="entry name" value="C5_MTASE_1"/>
    <property type="match status" value="1"/>
</dbReference>
<dbReference type="InterPro" id="IPR018117">
    <property type="entry name" value="C5_DNA_meth_AS"/>
</dbReference>
<name>A0A7D8EM62_SALER</name>
<keyword evidence="3 6" id="KW-0949">S-adenosyl-L-methionine</keyword>
<dbReference type="EMBL" id="UGWV01000002">
    <property type="protein sequence ID" value="SUF93985.1"/>
    <property type="molecule type" value="Genomic_DNA"/>
</dbReference>
<organism evidence="9 10">
    <name type="scientific">Salmonella enterica</name>
    <name type="common">Salmonella choleraesuis</name>
    <dbReference type="NCBI Taxonomy" id="28901"/>
    <lineage>
        <taxon>Bacteria</taxon>
        <taxon>Pseudomonadati</taxon>
        <taxon>Pseudomonadota</taxon>
        <taxon>Gammaproteobacteria</taxon>
        <taxon>Enterobacterales</taxon>
        <taxon>Enterobacteriaceae</taxon>
        <taxon>Salmonella</taxon>
    </lineage>
</organism>
<evidence type="ECO:0000256" key="6">
    <source>
        <dbReference type="PROSITE-ProRule" id="PRU01016"/>
    </source>
</evidence>
<evidence type="ECO:0000256" key="5">
    <source>
        <dbReference type="ARBA" id="ARBA00047422"/>
    </source>
</evidence>
<keyword evidence="4" id="KW-0680">Restriction system</keyword>
<comment type="catalytic activity">
    <reaction evidence="5 8">
        <text>a 2'-deoxycytidine in DNA + S-adenosyl-L-methionine = a 5-methyl-2'-deoxycytidine in DNA + S-adenosyl-L-homocysteine + H(+)</text>
        <dbReference type="Rhea" id="RHEA:13681"/>
        <dbReference type="Rhea" id="RHEA-COMP:11369"/>
        <dbReference type="Rhea" id="RHEA-COMP:11370"/>
        <dbReference type="ChEBI" id="CHEBI:15378"/>
        <dbReference type="ChEBI" id="CHEBI:57856"/>
        <dbReference type="ChEBI" id="CHEBI:59789"/>
        <dbReference type="ChEBI" id="CHEBI:85452"/>
        <dbReference type="ChEBI" id="CHEBI:85454"/>
        <dbReference type="EC" id="2.1.1.37"/>
    </reaction>
</comment>
<dbReference type="EC" id="2.1.1.37" evidence="8"/>
<dbReference type="GO" id="GO:0032259">
    <property type="term" value="P:methylation"/>
    <property type="evidence" value="ECO:0007669"/>
    <property type="project" value="UniProtKB-KW"/>
</dbReference>
<dbReference type="SUPFAM" id="SSF53335">
    <property type="entry name" value="S-adenosyl-L-methionine-dependent methyltransferases"/>
    <property type="match status" value="1"/>
</dbReference>
<feature type="active site" evidence="6">
    <location>
        <position position="145"/>
    </location>
</feature>
<dbReference type="PANTHER" id="PTHR46098:SF1">
    <property type="entry name" value="TRNA (CYTOSINE(38)-C(5))-METHYLTRANSFERASE"/>
    <property type="match status" value="1"/>
</dbReference>
<keyword evidence="2 6" id="KW-0808">Transferase</keyword>
<dbReference type="PROSITE" id="PS51679">
    <property type="entry name" value="SAM_MT_C5"/>
    <property type="match status" value="1"/>
</dbReference>
<evidence type="ECO:0000256" key="4">
    <source>
        <dbReference type="ARBA" id="ARBA00022747"/>
    </source>
</evidence>
<dbReference type="PANTHER" id="PTHR46098">
    <property type="entry name" value="TRNA (CYTOSINE(38)-C(5))-METHYLTRANSFERASE"/>
    <property type="match status" value="1"/>
</dbReference>
<dbReference type="Pfam" id="PF00145">
    <property type="entry name" value="DNA_methylase"/>
    <property type="match status" value="1"/>
</dbReference>
<evidence type="ECO:0000256" key="7">
    <source>
        <dbReference type="RuleBase" id="RU000416"/>
    </source>
</evidence>
<dbReference type="Gene3D" id="3.40.50.150">
    <property type="entry name" value="Vaccinia Virus protein VP39"/>
    <property type="match status" value="1"/>
</dbReference>
<proteinExistence type="inferred from homology"/>
<dbReference type="AlphaFoldDB" id="A0A7D8EM62"/>
<dbReference type="REBASE" id="413847">
    <property type="entry name" value="M.Sen6385ORF848P"/>
</dbReference>
<protein>
    <recommendedName>
        <fullName evidence="8">Cytosine-specific methyltransferase</fullName>
        <ecNumber evidence="8">2.1.1.37</ecNumber>
    </recommendedName>
</protein>
<dbReference type="GO" id="GO:0009307">
    <property type="term" value="P:DNA restriction-modification system"/>
    <property type="evidence" value="ECO:0007669"/>
    <property type="project" value="UniProtKB-KW"/>
</dbReference>
<evidence type="ECO:0000313" key="9">
    <source>
        <dbReference type="EMBL" id="SUF93985.1"/>
    </source>
</evidence>
<dbReference type="InterPro" id="IPR029063">
    <property type="entry name" value="SAM-dependent_MTases_sf"/>
</dbReference>
<evidence type="ECO:0000313" key="10">
    <source>
        <dbReference type="Proteomes" id="UP000254463"/>
    </source>
</evidence>
<reference evidence="9 10" key="1">
    <citation type="submission" date="2018-06" db="EMBL/GenBank/DDBJ databases">
        <authorList>
            <consortium name="Pathogen Informatics"/>
            <person name="Doyle S."/>
        </authorList>
    </citation>
    <scope>NUCLEOTIDE SEQUENCE [LARGE SCALE GENOMIC DNA]</scope>
    <source>
        <strain evidence="9 10">NCTC6385</strain>
    </source>
</reference>
<accession>A0A7D8EM62</accession>
<gene>
    <name evidence="9" type="primary">hpaIIM</name>
    <name evidence="9" type="ORF">NCTC6385_00848</name>
</gene>